<name>A0ABR2X0A8_9FUNG</name>
<dbReference type="InterPro" id="IPR050173">
    <property type="entry name" value="ABC_transporter_C-like"/>
</dbReference>
<keyword evidence="13" id="KW-1185">Reference proteome</keyword>
<dbReference type="Pfam" id="PF00005">
    <property type="entry name" value="ABC_tran"/>
    <property type="match status" value="2"/>
</dbReference>
<evidence type="ECO:0000259" key="11">
    <source>
        <dbReference type="PROSITE" id="PS50929"/>
    </source>
</evidence>
<dbReference type="InterPro" id="IPR027417">
    <property type="entry name" value="P-loop_NTPase"/>
</dbReference>
<dbReference type="Gene3D" id="3.40.50.300">
    <property type="entry name" value="P-loop containing nucleotide triphosphate hydrolases"/>
    <property type="match status" value="2"/>
</dbReference>
<dbReference type="PROSITE" id="PS50929">
    <property type="entry name" value="ABC_TM1F"/>
    <property type="match status" value="2"/>
</dbReference>
<keyword evidence="7 9" id="KW-1133">Transmembrane helix</keyword>
<keyword evidence="5" id="KW-0547">Nucleotide-binding</keyword>
<feature type="domain" description="ABC transmembrane type-1" evidence="11">
    <location>
        <begin position="291"/>
        <end position="576"/>
    </location>
</feature>
<feature type="transmembrane region" description="Helical" evidence="9">
    <location>
        <begin position="954"/>
        <end position="977"/>
    </location>
</feature>
<evidence type="ECO:0000256" key="6">
    <source>
        <dbReference type="ARBA" id="ARBA00022840"/>
    </source>
</evidence>
<comment type="caution">
    <text evidence="12">The sequence shown here is derived from an EMBL/GenBank/DDBJ whole genome shotgun (WGS) entry which is preliminary data.</text>
</comment>
<evidence type="ECO:0000256" key="8">
    <source>
        <dbReference type="ARBA" id="ARBA00023136"/>
    </source>
</evidence>
<dbReference type="InterPro" id="IPR056227">
    <property type="entry name" value="TMD0_ABC"/>
</dbReference>
<keyword evidence="4" id="KW-0677">Repeat</keyword>
<dbReference type="InterPro" id="IPR017871">
    <property type="entry name" value="ABC_transporter-like_CS"/>
</dbReference>
<proteinExistence type="predicted"/>
<dbReference type="PANTHER" id="PTHR24223">
    <property type="entry name" value="ATP-BINDING CASSETTE SUB-FAMILY C"/>
    <property type="match status" value="1"/>
</dbReference>
<evidence type="ECO:0000313" key="12">
    <source>
        <dbReference type="EMBL" id="KAK9767152.1"/>
    </source>
</evidence>
<dbReference type="SUPFAM" id="SSF90123">
    <property type="entry name" value="ABC transporter transmembrane region"/>
    <property type="match status" value="2"/>
</dbReference>
<dbReference type="SUPFAM" id="SSF52540">
    <property type="entry name" value="P-loop containing nucleoside triphosphate hydrolases"/>
    <property type="match status" value="2"/>
</dbReference>
<dbReference type="InterPro" id="IPR036640">
    <property type="entry name" value="ABC1_TM_sf"/>
</dbReference>
<keyword evidence="6" id="KW-0067">ATP-binding</keyword>
<dbReference type="CDD" id="cd03250">
    <property type="entry name" value="ABCC_MRP_domain1"/>
    <property type="match status" value="1"/>
</dbReference>
<evidence type="ECO:0000256" key="3">
    <source>
        <dbReference type="ARBA" id="ARBA00022692"/>
    </source>
</evidence>
<feature type="transmembrane region" description="Helical" evidence="9">
    <location>
        <begin position="34"/>
        <end position="53"/>
    </location>
</feature>
<comment type="subcellular location">
    <subcellularLocation>
        <location evidence="1">Vacuole membrane</location>
        <topology evidence="1">Multi-pass membrane protein</topology>
    </subcellularLocation>
</comment>
<protein>
    <submittedName>
        <fullName evidence="12">Uncharacterized protein</fullName>
    </submittedName>
</protein>
<evidence type="ECO:0000256" key="4">
    <source>
        <dbReference type="ARBA" id="ARBA00022737"/>
    </source>
</evidence>
<feature type="transmembrane region" description="Helical" evidence="9">
    <location>
        <begin position="74"/>
        <end position="91"/>
    </location>
</feature>
<keyword evidence="3 9" id="KW-0812">Transmembrane</keyword>
<evidence type="ECO:0000256" key="2">
    <source>
        <dbReference type="ARBA" id="ARBA00022448"/>
    </source>
</evidence>
<keyword evidence="2" id="KW-0813">Transport</keyword>
<feature type="transmembrane region" description="Helical" evidence="9">
    <location>
        <begin position="111"/>
        <end position="131"/>
    </location>
</feature>
<dbReference type="CDD" id="cd03244">
    <property type="entry name" value="ABCC_MRP_domain2"/>
    <property type="match status" value="1"/>
</dbReference>
<dbReference type="Pfam" id="PF00664">
    <property type="entry name" value="ABC_membrane"/>
    <property type="match status" value="2"/>
</dbReference>
<dbReference type="Pfam" id="PF24357">
    <property type="entry name" value="TMD0_ABC"/>
    <property type="match status" value="1"/>
</dbReference>
<feature type="transmembrane region" description="Helical" evidence="9">
    <location>
        <begin position="997"/>
        <end position="1024"/>
    </location>
</feature>
<feature type="transmembrane region" description="Helical" evidence="9">
    <location>
        <begin position="275"/>
        <end position="294"/>
    </location>
</feature>
<dbReference type="PANTHER" id="PTHR24223:SF443">
    <property type="entry name" value="MULTIDRUG-RESISTANCE LIKE PROTEIN 1, ISOFORM I"/>
    <property type="match status" value="1"/>
</dbReference>
<feature type="transmembrane region" description="Helical" evidence="9">
    <location>
        <begin position="1185"/>
        <end position="1205"/>
    </location>
</feature>
<gene>
    <name evidence="12" type="ORF">K7432_003275</name>
</gene>
<evidence type="ECO:0000256" key="7">
    <source>
        <dbReference type="ARBA" id="ARBA00022989"/>
    </source>
</evidence>
<organism evidence="12 13">
    <name type="scientific">Basidiobolus ranarum</name>
    <dbReference type="NCBI Taxonomy" id="34480"/>
    <lineage>
        <taxon>Eukaryota</taxon>
        <taxon>Fungi</taxon>
        <taxon>Fungi incertae sedis</taxon>
        <taxon>Zoopagomycota</taxon>
        <taxon>Entomophthoromycotina</taxon>
        <taxon>Basidiobolomycetes</taxon>
        <taxon>Basidiobolales</taxon>
        <taxon>Basidiobolaceae</taxon>
        <taxon>Basidiobolus</taxon>
    </lineage>
</organism>
<feature type="transmembrane region" description="Helical" evidence="9">
    <location>
        <begin position="1098"/>
        <end position="1116"/>
    </location>
</feature>
<dbReference type="EMBL" id="JASJQH010000098">
    <property type="protein sequence ID" value="KAK9767152.1"/>
    <property type="molecule type" value="Genomic_DNA"/>
</dbReference>
<feature type="transmembrane region" description="Helical" evidence="9">
    <location>
        <begin position="518"/>
        <end position="539"/>
    </location>
</feature>
<feature type="transmembrane region" description="Helical" evidence="9">
    <location>
        <begin position="432"/>
        <end position="451"/>
    </location>
</feature>
<reference evidence="12 13" key="1">
    <citation type="submission" date="2023-04" db="EMBL/GenBank/DDBJ databases">
        <title>Genome of Basidiobolus ranarum AG-B5.</title>
        <authorList>
            <person name="Stajich J.E."/>
            <person name="Carter-House D."/>
            <person name="Gryganskyi A."/>
        </authorList>
    </citation>
    <scope>NUCLEOTIDE SEQUENCE [LARGE SCALE GENOMIC DNA]</scope>
    <source>
        <strain evidence="12 13">AG-B5</strain>
    </source>
</reference>
<keyword evidence="8 9" id="KW-0472">Membrane</keyword>
<dbReference type="Proteomes" id="UP001479436">
    <property type="component" value="Unassembled WGS sequence"/>
</dbReference>
<dbReference type="CDD" id="cd18603">
    <property type="entry name" value="ABC_6TM_MRP1_2_3_6_D2_like"/>
    <property type="match status" value="1"/>
</dbReference>
<feature type="transmembrane region" description="Helical" evidence="9">
    <location>
        <begin position="174"/>
        <end position="193"/>
    </location>
</feature>
<dbReference type="InterPro" id="IPR011527">
    <property type="entry name" value="ABC1_TM_dom"/>
</dbReference>
<feature type="domain" description="ABC transporter" evidence="10">
    <location>
        <begin position="630"/>
        <end position="856"/>
    </location>
</feature>
<dbReference type="InterPro" id="IPR003439">
    <property type="entry name" value="ABC_transporter-like_ATP-bd"/>
</dbReference>
<feature type="transmembrane region" description="Helical" evidence="9">
    <location>
        <begin position="331"/>
        <end position="352"/>
    </location>
</feature>
<evidence type="ECO:0000313" key="13">
    <source>
        <dbReference type="Proteomes" id="UP001479436"/>
    </source>
</evidence>
<feature type="transmembrane region" description="Helical" evidence="9">
    <location>
        <begin position="404"/>
        <end position="426"/>
    </location>
</feature>
<evidence type="ECO:0000256" key="1">
    <source>
        <dbReference type="ARBA" id="ARBA00004128"/>
    </source>
</evidence>
<sequence>MDFETFLSRGWLTCSDPEGWGPWSLRTLDFTLCFENGVLMLLPTLFLIIFGLPRLHRLRQKIELPQDFTIGVHYWAKLITLALIFGLNLALDVKIALRLQESWSNWWNEISFVSNLITILSMFLIFTIHRLEHTRSRKASSVLLLYWIFRLFTNAIHLRTLIITNYHQKHSTEFILITTMASLELVIFILELIPKRKMEYLVPGEDSNVCPEQYANVFSLITFSWMNPLLKTGSKKPLVEEDLWTLEEDYKARQISDQFQNLWQRELTEGKKSPSLVWTLAKSFGFPFLCGALFKVVQDVLAFVQPQLLRKLMGFVGSQATNDPEPPYRGYTIAGAMFLTAITQTIFLHQYFQRSTVTGMKLRCALVTAIYRKALVLSNGARQKYTVGEIVNHMTVDAQRVQDLCMYANIAWSGPFQIALSLYFLYQTLGPSVFAGVGVMILSIPLNGLLARKMQALQKAQMKNKDSRIKLTDELLNGIKVIKLYAWEKSFLNRIFHVRNDLEIETLKKYGYTSAMQNFFTICVPFLVTLSTFGLYTLVGDNDPLTPELVFVSLSLFNLLQFPLTMLPHVISALVEASVAFGRLYKFLSSEELDNEAVQRLSYSRDTRLGTVDEDSANLDDEQARRKPMIQIRHGTFRWEKDSPAATLSNVDLSCKKGELLAIVGRVGSGKSSLVSALLGEMDKSPASNILVRGKVAYAPQQPWIMNATVKENILFGHRYDEKFYQDTIKACALVSDLEMLPGGDLTEIGEKGINLSGGQKARISLARAVYSRADVYLLDDPLSAVDAHVGRHIFDHVVGPKGLLRTKARIFVTHAISYIKDANQVIMLRDGQIIEKGGFRELMDKRSELYNLISDFARDQSMEDTPEQDPELIVGSLNSAKSLEAYMDGGKSHIRRMSTKDSAYTLRRASVISENDDDEITQGKNGIMTVEESAKGSVSWDVYKEYAKSCSPVVVGVYLCLLVGVNLFQVSSNLWLKWWTSQDVNSEASVGVWGFLIVYSGLGVASSTFTFLQSIVLWVFCAVRSARVTHTNMLLSVMRSPMSFFDTTPLGRILNRFSKDQYTIDEVLPRSFQGYFRTFLNVIAVMCVISFSTPSFLIIVIPIMALYVIIQRFYLNTSRELKRLDSTSRSPTYAHFQETIGGVSTIRAYGQEKRFIRENEFRLDKNQMAYYPSLSLNRWLAVRLEFLGSIIIFAASILAVISVLTDGHIDAGMVGLSITYALNVTQSLNWCIRQYCEIETNIVSMERIKEYSELPSEAPEINEATRPSPTWPEQGQIEFKDLALRYRAGLDLVLKGISFTVNPHEKIGIVGRTGAGKSSLTLSLFRLVEPASGSIVIDGVDITKIGLYDLRSRLTIIPQDPFLFAGTVRENLDPFGNHEDMEIWNVLSQSHLKDHVSSLEGKLNATVLQGGENFSVGQRQLICLARALLRRTSVLVLDEATAAIDVETDRLIQETIRREFVHCSVLTIAHRINTVLDSDRVLVLDQGKIVEFDSPKTLLDDQTSKFYGLAKEAAATRQSESSTSK</sequence>
<dbReference type="SMART" id="SM00382">
    <property type="entry name" value="AAA"/>
    <property type="match status" value="2"/>
</dbReference>
<dbReference type="PROSITE" id="PS50893">
    <property type="entry name" value="ABC_TRANSPORTER_2"/>
    <property type="match status" value="2"/>
</dbReference>
<dbReference type="InterPro" id="IPR003593">
    <property type="entry name" value="AAA+_ATPase"/>
</dbReference>
<dbReference type="Gene3D" id="1.20.1560.10">
    <property type="entry name" value="ABC transporter type 1, transmembrane domain"/>
    <property type="match status" value="2"/>
</dbReference>
<dbReference type="CDD" id="cd18595">
    <property type="entry name" value="ABC_6TM_MRP1_2_3_6_D1_like"/>
    <property type="match status" value="1"/>
</dbReference>
<dbReference type="PROSITE" id="PS00211">
    <property type="entry name" value="ABC_TRANSPORTER_1"/>
    <property type="match status" value="2"/>
</dbReference>
<feature type="domain" description="ABC transmembrane type-1" evidence="11">
    <location>
        <begin position="960"/>
        <end position="1241"/>
    </location>
</feature>
<accession>A0ABR2X0A8</accession>
<evidence type="ECO:0000256" key="5">
    <source>
        <dbReference type="ARBA" id="ARBA00022741"/>
    </source>
</evidence>
<evidence type="ECO:0000259" key="10">
    <source>
        <dbReference type="PROSITE" id="PS50893"/>
    </source>
</evidence>
<feature type="domain" description="ABC transporter" evidence="10">
    <location>
        <begin position="1278"/>
        <end position="1512"/>
    </location>
</feature>
<evidence type="ECO:0000256" key="9">
    <source>
        <dbReference type="SAM" id="Phobius"/>
    </source>
</evidence>
<feature type="transmembrane region" description="Helical" evidence="9">
    <location>
        <begin position="143"/>
        <end position="162"/>
    </location>
</feature>